<dbReference type="RefSeq" id="WP_100688471.1">
    <property type="nucleotide sequence ID" value="NZ_JBHTBD010000003.1"/>
</dbReference>
<dbReference type="Gene3D" id="3.30.530.20">
    <property type="match status" value="1"/>
</dbReference>
<protein>
    <submittedName>
        <fullName evidence="3">START domain-containing protein</fullName>
    </submittedName>
</protein>
<reference evidence="4" key="1">
    <citation type="journal article" date="2019" name="Int. J. Syst. Evol. Microbiol.">
        <title>The Global Catalogue of Microorganisms (GCM) 10K type strain sequencing project: providing services to taxonomists for standard genome sequencing and annotation.</title>
        <authorList>
            <consortium name="The Broad Institute Genomics Platform"/>
            <consortium name="The Broad Institute Genome Sequencing Center for Infectious Disease"/>
            <person name="Wu L."/>
            <person name="Ma J."/>
        </authorList>
    </citation>
    <scope>NUCLEOTIDE SEQUENCE [LARGE SCALE GENOMIC DNA]</scope>
    <source>
        <strain evidence="4">CCUG 60559</strain>
    </source>
</reference>
<organism evidence="3 4">
    <name type="scientific">Marinobacter aromaticivorans</name>
    <dbReference type="NCBI Taxonomy" id="1494078"/>
    <lineage>
        <taxon>Bacteria</taxon>
        <taxon>Pseudomonadati</taxon>
        <taxon>Pseudomonadota</taxon>
        <taxon>Gammaproteobacteria</taxon>
        <taxon>Pseudomonadales</taxon>
        <taxon>Marinobacteraceae</taxon>
        <taxon>Marinobacter</taxon>
    </lineage>
</organism>
<evidence type="ECO:0000313" key="3">
    <source>
        <dbReference type="EMBL" id="MFC7295107.1"/>
    </source>
</evidence>
<dbReference type="Proteomes" id="UP001596506">
    <property type="component" value="Unassembled WGS sequence"/>
</dbReference>
<dbReference type="PIRSF" id="PIRSF039033">
    <property type="entry name" value="START_dom"/>
    <property type="match status" value="1"/>
</dbReference>
<dbReference type="InterPro" id="IPR002913">
    <property type="entry name" value="START_lipid-bd_dom"/>
</dbReference>
<feature type="signal peptide" evidence="1">
    <location>
        <begin position="1"/>
        <end position="35"/>
    </location>
</feature>
<accession>A0ABW2IVW4</accession>
<dbReference type="PROSITE" id="PS50848">
    <property type="entry name" value="START"/>
    <property type="match status" value="1"/>
</dbReference>
<comment type="caution">
    <text evidence="3">The sequence shown here is derived from an EMBL/GenBank/DDBJ whole genome shotgun (WGS) entry which is preliminary data.</text>
</comment>
<dbReference type="InterPro" id="IPR023393">
    <property type="entry name" value="START-like_dom_sf"/>
</dbReference>
<dbReference type="EMBL" id="JBHTBD010000003">
    <property type="protein sequence ID" value="MFC7295107.1"/>
    <property type="molecule type" value="Genomic_DNA"/>
</dbReference>
<evidence type="ECO:0000256" key="1">
    <source>
        <dbReference type="SAM" id="SignalP"/>
    </source>
</evidence>
<feature type="chain" id="PRO_5046478997" evidence="1">
    <location>
        <begin position="36"/>
        <end position="246"/>
    </location>
</feature>
<keyword evidence="1" id="KW-0732">Signal</keyword>
<feature type="domain" description="START" evidence="2">
    <location>
        <begin position="27"/>
        <end position="224"/>
    </location>
</feature>
<dbReference type="Pfam" id="PF01852">
    <property type="entry name" value="START"/>
    <property type="match status" value="1"/>
</dbReference>
<sequence length="246" mass="27370">MRQTGAHGFKGWASVISGVICALLVSAMAAATARAALPAEDSEAWSLRKETGNIRIYTMDQSDSSFQAFKAEALLDAPIESIMAVMVNPASCMEWLLNCTESYGVGKGSFHERYAYSVNDMPWPVTDRDYVLTIRTRGNEASGEVIMEMNATPGLRAENSSRIRVDRSDTFYRFIPEGNKTRMIWLQHTDPNGALPGWLVNTLLIDIPVSSMQELERVADQDNYQGYNLIYDESGRLVDVRQPDGN</sequence>
<keyword evidence="4" id="KW-1185">Reference proteome</keyword>
<evidence type="ECO:0000313" key="4">
    <source>
        <dbReference type="Proteomes" id="UP001596506"/>
    </source>
</evidence>
<name>A0ABW2IVW4_9GAMM</name>
<dbReference type="SUPFAM" id="SSF55961">
    <property type="entry name" value="Bet v1-like"/>
    <property type="match status" value="1"/>
</dbReference>
<gene>
    <name evidence="3" type="ORF">ACFQQA_10270</name>
</gene>
<dbReference type="InterPro" id="IPR028347">
    <property type="entry name" value="START_dom_prot"/>
</dbReference>
<proteinExistence type="predicted"/>
<evidence type="ECO:0000259" key="2">
    <source>
        <dbReference type="PROSITE" id="PS50848"/>
    </source>
</evidence>